<keyword evidence="3" id="KW-1185">Reference proteome</keyword>
<keyword evidence="2" id="KW-0436">Ligase</keyword>
<feature type="domain" description="B3/B4 tRNA-binding" evidence="1">
    <location>
        <begin position="64"/>
        <end position="217"/>
    </location>
</feature>
<dbReference type="GO" id="GO:0004826">
    <property type="term" value="F:phenylalanine-tRNA ligase activity"/>
    <property type="evidence" value="ECO:0007669"/>
    <property type="project" value="InterPro"/>
</dbReference>
<protein>
    <submittedName>
        <fullName evidence="2">tRNA ligase</fullName>
    </submittedName>
</protein>
<dbReference type="InterPro" id="IPR005146">
    <property type="entry name" value="B3/B4_tRNA-bd"/>
</dbReference>
<dbReference type="SUPFAM" id="SSF56037">
    <property type="entry name" value="PheT/TilS domain"/>
    <property type="match status" value="1"/>
</dbReference>
<dbReference type="InterPro" id="IPR020825">
    <property type="entry name" value="Phe-tRNA_synthase-like_B3/B4"/>
</dbReference>
<dbReference type="GO" id="GO:0003723">
    <property type="term" value="F:RNA binding"/>
    <property type="evidence" value="ECO:0007669"/>
    <property type="project" value="InterPro"/>
</dbReference>
<dbReference type="PANTHER" id="PTHR39209">
    <property type="match status" value="1"/>
</dbReference>
<dbReference type="Gene3D" id="3.50.40.10">
    <property type="entry name" value="Phenylalanyl-trna Synthetase, Chain B, domain 3"/>
    <property type="match status" value="1"/>
</dbReference>
<dbReference type="AlphaFoldDB" id="A0A2T3FXY3"/>
<proteinExistence type="predicted"/>
<name>A0A2T3FXY3_9FIRM</name>
<gene>
    <name evidence="2" type="ORF">C7U54_09380</name>
</gene>
<dbReference type="RefSeq" id="WP_107030116.1">
    <property type="nucleotide sequence ID" value="NZ_PYLQ01000013.1"/>
</dbReference>
<dbReference type="EMBL" id="PYLQ01000013">
    <property type="protein sequence ID" value="PST40103.1"/>
    <property type="molecule type" value="Genomic_DNA"/>
</dbReference>
<evidence type="ECO:0000313" key="3">
    <source>
        <dbReference type="Proteomes" id="UP000240974"/>
    </source>
</evidence>
<comment type="caution">
    <text evidence="2">The sequence shown here is derived from an EMBL/GenBank/DDBJ whole genome shotgun (WGS) entry which is preliminary data.</text>
</comment>
<organism evidence="2 3">
    <name type="scientific">Faecalibacillus intestinalis</name>
    <dbReference type="NCBI Taxonomy" id="1982626"/>
    <lineage>
        <taxon>Bacteria</taxon>
        <taxon>Bacillati</taxon>
        <taxon>Bacillota</taxon>
        <taxon>Erysipelotrichia</taxon>
        <taxon>Erysipelotrichales</taxon>
        <taxon>Coprobacillaceae</taxon>
        <taxon>Faecalibacillus</taxon>
    </lineage>
</organism>
<dbReference type="Proteomes" id="UP000240974">
    <property type="component" value="Unassembled WGS sequence"/>
</dbReference>
<dbReference type="Pfam" id="PF03483">
    <property type="entry name" value="B3_4"/>
    <property type="match status" value="1"/>
</dbReference>
<evidence type="ECO:0000313" key="2">
    <source>
        <dbReference type="EMBL" id="PST40103.1"/>
    </source>
</evidence>
<accession>A0A2T3FXY3</accession>
<reference evidence="2 3" key="1">
    <citation type="journal article" date="2019" name="Int. J. Syst. Evol. Microbiol.">
        <title>Faecalibacillus intestinalis gen. nov., sp. nov. and Faecalibacillus faecis sp. nov., isolated from human faeces.</title>
        <authorList>
            <person name="Seo B."/>
            <person name="Jeon K."/>
            <person name="Baek I."/>
            <person name="Lee Y.M."/>
            <person name="Baek K."/>
            <person name="Ko G."/>
        </authorList>
    </citation>
    <scope>NUCLEOTIDE SEQUENCE [LARGE SCALE GENOMIC DNA]</scope>
    <source>
        <strain evidence="2 3">SNUG30099</strain>
    </source>
</reference>
<dbReference type="SMART" id="SM00873">
    <property type="entry name" value="B3_4"/>
    <property type="match status" value="1"/>
</dbReference>
<sequence length="223" mass="25322">MKNFQFKIQQEVLDLGVKIKGVRIHGINNTVYFSSLNDYIDVHVKRLLENNTLDTLKENQIIQGFYDLHKEVGIPKRKNLPASENLLKNLLKKQGFHKINPLVDIYNLISMDTKLALGAHDLAKTEGNISLKLTTGNENYIPLGSEEAKVVKAGIYSYIDDANDIICFSEIRQVDKTKVTNESEDIFFIVQGNKETSDKYVEEVAKELITVVTYYLRGVGEII</sequence>
<dbReference type="PANTHER" id="PTHR39209:SF2">
    <property type="entry name" value="CYTOPLASMIC PROTEIN"/>
    <property type="match status" value="1"/>
</dbReference>
<evidence type="ECO:0000259" key="1">
    <source>
        <dbReference type="SMART" id="SM00873"/>
    </source>
</evidence>